<dbReference type="Pfam" id="PF00581">
    <property type="entry name" value="Rhodanese"/>
    <property type="match status" value="1"/>
</dbReference>
<keyword evidence="2" id="KW-1133">Transmembrane helix</keyword>
<feature type="domain" description="Rhodanese" evidence="4">
    <location>
        <begin position="45"/>
        <end position="134"/>
    </location>
</feature>
<gene>
    <name evidence="5" type="ORF">NYG85_00625</name>
    <name evidence="6" type="ORF">NYG85_01700</name>
</gene>
<dbReference type="SUPFAM" id="SSF48695">
    <property type="entry name" value="Multiheme cytochromes"/>
    <property type="match status" value="1"/>
</dbReference>
<feature type="chain" id="PRO_5045032364" evidence="3">
    <location>
        <begin position="22"/>
        <end position="672"/>
    </location>
</feature>
<evidence type="ECO:0000259" key="4">
    <source>
        <dbReference type="PROSITE" id="PS50206"/>
    </source>
</evidence>
<dbReference type="PANTHER" id="PTHR35038">
    <property type="entry name" value="DISSIMILATORY SULFITE REDUCTASE SIRA"/>
    <property type="match status" value="1"/>
</dbReference>
<dbReference type="Proteomes" id="UP001173801">
    <property type="component" value="Unassembled WGS sequence"/>
</dbReference>
<evidence type="ECO:0000256" key="3">
    <source>
        <dbReference type="SAM" id="SignalP"/>
    </source>
</evidence>
<feature type="transmembrane region" description="Helical" evidence="2">
    <location>
        <begin position="648"/>
        <end position="669"/>
    </location>
</feature>
<evidence type="ECO:0000313" key="6">
    <source>
        <dbReference type="EMBL" id="MDL0088090.1"/>
    </source>
</evidence>
<sequence length="672" mass="77001">MLKFIKLILAFIALATLPTFASMPMDVNLDLDGVRPISLSQAENLSKTAYFLDTNDEKIYKQRHIAGAINVNLNNVLSFLPSDKNATIVIYGLNSSSREPTNIAKVLKDEGYENLFYMTEGIDAWAISGRQTQSAFFTSKKLTDKKIENFKDGIHEHLWFANIPACRDCHTSPKVVFASKEQKDELFKDKAFVNDNCKSCHKDEKTHFEKSVHSPLVTTDLKPNRELPNCTDCHGVHIANKSGEVHKELKQLSQENCGVCHEKQQSLYHETFHGKALLLNKKGDAIRVAACFDCHGTHNVLPMQNERSTIHVNNRVKTCGECHPNSNLNFTGFIAHADHTDSQNYPVLHAAYIFMTGLVIAVFAFFGLHTLLWSIKLISVRLKYPKEWREARSKAHADKTTIKRFSTLHLVQHFFMAASFLALAFSGLPQKFYTAPWAVKMIDLMGGIEMATLIHHVAAVVMFGVFFSHIAEIIVVQKRKGEGFFKRLFDADSLMPRWQDFKDMKAHFMWFIGRGERPQFDRWTYWEKFDYLAVFWGMFIIGFSGLVLWFPTFFANFMPGWMINLSTLVHSDEALLATGFIFAIHFFNTHFRADRFPMDMVIFSGTLSEEEIKQERAKWYERLVKNGEIKNLYHTNENYAWYKPLAKFAGFAMLLTGLVFLGLMIYAYIASL</sequence>
<dbReference type="CDD" id="cd00158">
    <property type="entry name" value="RHOD"/>
    <property type="match status" value="1"/>
</dbReference>
<evidence type="ECO:0000256" key="1">
    <source>
        <dbReference type="ARBA" id="ARBA00022729"/>
    </source>
</evidence>
<evidence type="ECO:0000313" key="5">
    <source>
        <dbReference type="EMBL" id="MDL0087879.1"/>
    </source>
</evidence>
<dbReference type="Gene3D" id="1.20.950.20">
    <property type="entry name" value="Transmembrane di-heme cytochromes, Chain C"/>
    <property type="match status" value="1"/>
</dbReference>
<comment type="caution">
    <text evidence="6">The sequence shown here is derived from an EMBL/GenBank/DDBJ whole genome shotgun (WGS) entry which is preliminary data.</text>
</comment>
<dbReference type="RefSeq" id="WP_284936629.1">
    <property type="nucleotide sequence ID" value="NZ_JANURM010000001.1"/>
</dbReference>
<dbReference type="EMBL" id="JANURM010000001">
    <property type="protein sequence ID" value="MDL0087879.1"/>
    <property type="molecule type" value="Genomic_DNA"/>
</dbReference>
<dbReference type="CDD" id="cd08168">
    <property type="entry name" value="Cytochrom_C3"/>
    <property type="match status" value="1"/>
</dbReference>
<dbReference type="SUPFAM" id="SSF52821">
    <property type="entry name" value="Rhodanese/Cell cycle control phosphatase"/>
    <property type="match status" value="1"/>
</dbReference>
<keyword evidence="1 3" id="KW-0732">Signal</keyword>
<dbReference type="InterPro" id="IPR036280">
    <property type="entry name" value="Multihaem_cyt_sf"/>
</dbReference>
<dbReference type="SMART" id="SM00450">
    <property type="entry name" value="RHOD"/>
    <property type="match status" value="1"/>
</dbReference>
<evidence type="ECO:0000313" key="7">
    <source>
        <dbReference type="Proteomes" id="UP001173801"/>
    </source>
</evidence>
<dbReference type="Gene3D" id="3.40.250.10">
    <property type="entry name" value="Rhodanese-like domain"/>
    <property type="match status" value="1"/>
</dbReference>
<organism evidence="6 7">
    <name type="scientific">Campylobacter gastrosuis</name>
    <dbReference type="NCBI Taxonomy" id="2974576"/>
    <lineage>
        <taxon>Bacteria</taxon>
        <taxon>Pseudomonadati</taxon>
        <taxon>Campylobacterota</taxon>
        <taxon>Epsilonproteobacteria</taxon>
        <taxon>Campylobacterales</taxon>
        <taxon>Campylobacteraceae</taxon>
        <taxon>Campylobacter</taxon>
    </lineage>
</organism>
<dbReference type="EMBL" id="JANURM010000001">
    <property type="protein sequence ID" value="MDL0088090.1"/>
    <property type="molecule type" value="Genomic_DNA"/>
</dbReference>
<keyword evidence="2" id="KW-0812">Transmembrane</keyword>
<feature type="transmembrane region" description="Helical" evidence="2">
    <location>
        <begin position="350"/>
        <end position="373"/>
    </location>
</feature>
<feature type="transmembrane region" description="Helical" evidence="2">
    <location>
        <begin position="531"/>
        <end position="554"/>
    </location>
</feature>
<name>A0ABT7HMV9_9BACT</name>
<feature type="signal peptide" evidence="3">
    <location>
        <begin position="1"/>
        <end position="21"/>
    </location>
</feature>
<keyword evidence="2" id="KW-0472">Membrane</keyword>
<feature type="transmembrane region" description="Helical" evidence="2">
    <location>
        <begin position="574"/>
        <end position="591"/>
    </location>
</feature>
<dbReference type="PROSITE" id="PS50206">
    <property type="entry name" value="RHODANESE_3"/>
    <property type="match status" value="1"/>
</dbReference>
<reference evidence="6" key="2">
    <citation type="journal article" date="2023" name="Microorganisms">
        <title>Isolation and Genomic Characteristics of Cat-Borne Campylobacter felis sp. nov. and Sheep-Borne Campylobacter ovis sp. nov.</title>
        <authorList>
            <person name="Wang H."/>
            <person name="Li Y."/>
            <person name="Gu Y."/>
            <person name="Zhou G."/>
            <person name="Chen X."/>
            <person name="Zhang X."/>
            <person name="Shao Z."/>
            <person name="Zhang J."/>
            <person name="Zhang M."/>
        </authorList>
    </citation>
    <scope>NUCLEOTIDE SEQUENCE</scope>
    <source>
        <strain evidence="6">PS10</strain>
    </source>
</reference>
<dbReference type="Gene3D" id="1.10.1130.10">
    <property type="entry name" value="Flavocytochrome C3, Chain A"/>
    <property type="match status" value="1"/>
</dbReference>
<feature type="transmembrane region" description="Helical" evidence="2">
    <location>
        <begin position="413"/>
        <end position="433"/>
    </location>
</feature>
<accession>A0ABT7HMV9</accession>
<reference evidence="6" key="1">
    <citation type="submission" date="2022-08" db="EMBL/GenBank/DDBJ databases">
        <authorList>
            <person name="Wang H."/>
        </authorList>
    </citation>
    <scope>NUCLEOTIDE SEQUENCE</scope>
    <source>
        <strain evidence="6">PS10</strain>
    </source>
</reference>
<dbReference type="InterPro" id="IPR036873">
    <property type="entry name" value="Rhodanese-like_dom_sf"/>
</dbReference>
<keyword evidence="7" id="KW-1185">Reference proteome</keyword>
<feature type="transmembrane region" description="Helical" evidence="2">
    <location>
        <begin position="453"/>
        <end position="476"/>
    </location>
</feature>
<evidence type="ECO:0000256" key="2">
    <source>
        <dbReference type="SAM" id="Phobius"/>
    </source>
</evidence>
<proteinExistence type="predicted"/>
<dbReference type="InterPro" id="IPR051829">
    <property type="entry name" value="Multiheme_Cytochr_ET"/>
</dbReference>
<protein>
    <submittedName>
        <fullName evidence="6">Rhodanese-like domain-containing protein</fullName>
    </submittedName>
</protein>
<dbReference type="InterPro" id="IPR001763">
    <property type="entry name" value="Rhodanese-like_dom"/>
</dbReference>